<reference evidence="6" key="1">
    <citation type="submission" date="2016-11" db="EMBL/GenBank/DDBJ databases">
        <authorList>
            <person name="Jaros S."/>
            <person name="Januszkiewicz K."/>
            <person name="Wedrychowicz H."/>
        </authorList>
    </citation>
    <scope>NUCLEOTIDE SEQUENCE [LARGE SCALE GENOMIC DNA]</scope>
    <source>
        <strain evidence="6">Y48</strain>
    </source>
</reference>
<sequence length="197" mass="21123">MSELAPTGIEATRRRLTEKQADTVDRLTVAAVEVLAREGYSGTTIRLVAASAGVGTATAYTYFSSKEHLISEVFWRRLVALAPMEPGEADATTRVVAVLRQVSMLVADEPALAGAVSSALLGDDPDVRHLRVRIGREIRRRLGEALGAKDPERLAALELLYSGALLQGGMGLLSYAQVADLLDMCARRLMAEPATDC</sequence>
<dbReference type="PANTHER" id="PTHR30055:SF234">
    <property type="entry name" value="HTH-TYPE TRANSCRIPTIONAL REGULATOR BETI"/>
    <property type="match status" value="1"/>
</dbReference>
<evidence type="ECO:0000256" key="3">
    <source>
        <dbReference type="ARBA" id="ARBA00023163"/>
    </source>
</evidence>
<protein>
    <submittedName>
        <fullName evidence="6">TetR family transcriptional regulator</fullName>
    </submittedName>
</protein>
<dbReference type="OrthoDB" id="4537491at2"/>
<evidence type="ECO:0000313" key="7">
    <source>
        <dbReference type="Proteomes" id="UP000183810"/>
    </source>
</evidence>
<dbReference type="InterPro" id="IPR050109">
    <property type="entry name" value="HTH-type_TetR-like_transc_reg"/>
</dbReference>
<dbReference type="PROSITE" id="PS50977">
    <property type="entry name" value="HTH_TETR_2"/>
    <property type="match status" value="1"/>
</dbReference>
<gene>
    <name evidence="6" type="ORF">BOX37_21995</name>
</gene>
<dbReference type="Pfam" id="PF00440">
    <property type="entry name" value="TetR_N"/>
    <property type="match status" value="1"/>
</dbReference>
<keyword evidence="3" id="KW-0804">Transcription</keyword>
<keyword evidence="1" id="KW-0805">Transcription regulation</keyword>
<dbReference type="SUPFAM" id="SSF46689">
    <property type="entry name" value="Homeodomain-like"/>
    <property type="match status" value="1"/>
</dbReference>
<feature type="DNA-binding region" description="H-T-H motif" evidence="4">
    <location>
        <begin position="44"/>
        <end position="63"/>
    </location>
</feature>
<dbReference type="InterPro" id="IPR001647">
    <property type="entry name" value="HTH_TetR"/>
</dbReference>
<dbReference type="KEGG" id="nsl:BOX37_21995"/>
<feature type="domain" description="HTH tetR-type" evidence="5">
    <location>
        <begin position="21"/>
        <end position="81"/>
    </location>
</feature>
<organism evidence="6 7">
    <name type="scientific">Nocardia mangyaensis</name>
    <dbReference type="NCBI Taxonomy" id="2213200"/>
    <lineage>
        <taxon>Bacteria</taxon>
        <taxon>Bacillati</taxon>
        <taxon>Actinomycetota</taxon>
        <taxon>Actinomycetes</taxon>
        <taxon>Mycobacteriales</taxon>
        <taxon>Nocardiaceae</taxon>
        <taxon>Nocardia</taxon>
    </lineage>
</organism>
<dbReference type="InterPro" id="IPR023772">
    <property type="entry name" value="DNA-bd_HTH_TetR-type_CS"/>
</dbReference>
<keyword evidence="7" id="KW-1185">Reference proteome</keyword>
<dbReference type="Proteomes" id="UP000183810">
    <property type="component" value="Chromosome"/>
</dbReference>
<dbReference type="GO" id="GO:0000976">
    <property type="term" value="F:transcription cis-regulatory region binding"/>
    <property type="evidence" value="ECO:0007669"/>
    <property type="project" value="TreeGrafter"/>
</dbReference>
<dbReference type="PROSITE" id="PS01081">
    <property type="entry name" value="HTH_TETR_1"/>
    <property type="match status" value="1"/>
</dbReference>
<dbReference type="GO" id="GO:0003700">
    <property type="term" value="F:DNA-binding transcription factor activity"/>
    <property type="evidence" value="ECO:0007669"/>
    <property type="project" value="TreeGrafter"/>
</dbReference>
<dbReference type="InterPro" id="IPR009057">
    <property type="entry name" value="Homeodomain-like_sf"/>
</dbReference>
<dbReference type="Gene3D" id="1.10.357.10">
    <property type="entry name" value="Tetracycline Repressor, domain 2"/>
    <property type="match status" value="1"/>
</dbReference>
<evidence type="ECO:0000256" key="4">
    <source>
        <dbReference type="PROSITE-ProRule" id="PRU00335"/>
    </source>
</evidence>
<evidence type="ECO:0000259" key="5">
    <source>
        <dbReference type="PROSITE" id="PS50977"/>
    </source>
</evidence>
<dbReference type="PANTHER" id="PTHR30055">
    <property type="entry name" value="HTH-TYPE TRANSCRIPTIONAL REGULATOR RUTR"/>
    <property type="match status" value="1"/>
</dbReference>
<accession>A0A1J0VVS2</accession>
<dbReference type="PRINTS" id="PR00455">
    <property type="entry name" value="HTHTETR"/>
</dbReference>
<name>A0A1J0VVS2_9NOCA</name>
<dbReference type="EMBL" id="CP018082">
    <property type="protein sequence ID" value="APE36155.1"/>
    <property type="molecule type" value="Genomic_DNA"/>
</dbReference>
<dbReference type="AlphaFoldDB" id="A0A1J0VVS2"/>
<evidence type="ECO:0000256" key="2">
    <source>
        <dbReference type="ARBA" id="ARBA00023125"/>
    </source>
</evidence>
<proteinExistence type="predicted"/>
<evidence type="ECO:0000313" key="6">
    <source>
        <dbReference type="EMBL" id="APE36155.1"/>
    </source>
</evidence>
<evidence type="ECO:0000256" key="1">
    <source>
        <dbReference type="ARBA" id="ARBA00023015"/>
    </source>
</evidence>
<dbReference type="RefSeq" id="WP_071929339.1">
    <property type="nucleotide sequence ID" value="NZ_CP018082.1"/>
</dbReference>
<keyword evidence="2 4" id="KW-0238">DNA-binding</keyword>